<dbReference type="Proteomes" id="UP000034163">
    <property type="component" value="Unassembled WGS sequence"/>
</dbReference>
<dbReference type="InterPro" id="IPR013785">
    <property type="entry name" value="Aldolase_TIM"/>
</dbReference>
<dbReference type="Gene3D" id="3.40.50.450">
    <property type="match status" value="1"/>
</dbReference>
<dbReference type="GO" id="GO:0016857">
    <property type="term" value="F:racemase and epimerase activity, acting on carbohydrates and derivatives"/>
    <property type="evidence" value="ECO:0007669"/>
    <property type="project" value="InterPro"/>
</dbReference>
<dbReference type="PANTHER" id="PTHR43393:SF3">
    <property type="entry name" value="LYSINE DECARBOXYLASE-LIKE PROTEIN"/>
    <property type="match status" value="1"/>
</dbReference>
<keyword evidence="1" id="KW-0479">Metal-binding</keyword>
<dbReference type="GO" id="GO:0046872">
    <property type="term" value="F:metal ion binding"/>
    <property type="evidence" value="ECO:0007669"/>
    <property type="project" value="UniProtKB-KW"/>
</dbReference>
<gene>
    <name evidence="3" type="ORF">UU72_C0023G0016</name>
</gene>
<name>A0A0G0Z2V4_UNCKA</name>
<evidence type="ECO:0000313" key="4">
    <source>
        <dbReference type="Proteomes" id="UP000034163"/>
    </source>
</evidence>
<dbReference type="Gene3D" id="3.20.20.70">
    <property type="entry name" value="Aldolase class I"/>
    <property type="match status" value="1"/>
</dbReference>
<evidence type="ECO:0000256" key="1">
    <source>
        <dbReference type="ARBA" id="ARBA00022723"/>
    </source>
</evidence>
<comment type="caution">
    <text evidence="3">The sequence shown here is derived from an EMBL/GenBank/DDBJ whole genome shotgun (WGS) entry which is preliminary data.</text>
</comment>
<proteinExistence type="predicted"/>
<organism evidence="3 4">
    <name type="scientific">candidate division WWE3 bacterium GW2011_GWB1_41_6</name>
    <dbReference type="NCBI Taxonomy" id="1619112"/>
    <lineage>
        <taxon>Bacteria</taxon>
        <taxon>Katanobacteria</taxon>
    </lineage>
</organism>
<protein>
    <recommendedName>
        <fullName evidence="5">Ribulose-phosphate 3-epimerase</fullName>
    </recommendedName>
</protein>
<dbReference type="InterPro" id="IPR041164">
    <property type="entry name" value="LDcluster4"/>
</dbReference>
<dbReference type="SUPFAM" id="SSF51366">
    <property type="entry name" value="Ribulose-phoshate binding barrel"/>
    <property type="match status" value="1"/>
</dbReference>
<dbReference type="GO" id="GO:0005829">
    <property type="term" value="C:cytosol"/>
    <property type="evidence" value="ECO:0007669"/>
    <property type="project" value="TreeGrafter"/>
</dbReference>
<keyword evidence="2" id="KW-0413">Isomerase</keyword>
<dbReference type="Pfam" id="PF00834">
    <property type="entry name" value="Ribul_P_3_epim"/>
    <property type="match status" value="1"/>
</dbReference>
<dbReference type="EMBL" id="LCBS01000023">
    <property type="protein sequence ID" value="KKS16361.1"/>
    <property type="molecule type" value="Genomic_DNA"/>
</dbReference>
<evidence type="ECO:0000313" key="3">
    <source>
        <dbReference type="EMBL" id="KKS16361.1"/>
    </source>
</evidence>
<dbReference type="InterPro" id="IPR000056">
    <property type="entry name" value="Ribul_P_3_epim-like"/>
</dbReference>
<dbReference type="AlphaFoldDB" id="A0A0G0Z2V4"/>
<reference evidence="3 4" key="1">
    <citation type="journal article" date="2015" name="Nature">
        <title>rRNA introns, odd ribosomes, and small enigmatic genomes across a large radiation of phyla.</title>
        <authorList>
            <person name="Brown C.T."/>
            <person name="Hug L.A."/>
            <person name="Thomas B.C."/>
            <person name="Sharon I."/>
            <person name="Castelle C.J."/>
            <person name="Singh A."/>
            <person name="Wilkins M.J."/>
            <person name="Williams K.H."/>
            <person name="Banfield J.F."/>
        </authorList>
    </citation>
    <scope>NUCLEOTIDE SEQUENCE [LARGE SCALE GENOMIC DNA]</scope>
</reference>
<evidence type="ECO:0008006" key="5">
    <source>
        <dbReference type="Google" id="ProtNLM"/>
    </source>
</evidence>
<dbReference type="Pfam" id="PF18306">
    <property type="entry name" value="LDcluster4"/>
    <property type="match status" value="1"/>
</dbReference>
<dbReference type="GO" id="GO:0005975">
    <property type="term" value="P:carbohydrate metabolic process"/>
    <property type="evidence" value="ECO:0007669"/>
    <property type="project" value="InterPro"/>
</dbReference>
<dbReference type="InterPro" id="IPR052341">
    <property type="entry name" value="LOG_family_nucleotidases"/>
</dbReference>
<sequence>MIIPGILEKDYEEIVKKIDLVDKEAELVQIDVLDGTLVEGETFSDIDKINAINTHSKLEIHFLVKDPCKYMGKKLSNVTRVVSQIEIPNVDGFVTKATGQGYEVGLSLGLDTPLTAVIPYVGKVDFVQFMTILSGGQGRDFHAEVLDNIKKFKKLYPKMRVQVDGAVNNTNLADVIKAGADDVIIGSGIFGVQKAKRKMNKIAFLGGASWKPGDEVFTGAYDVAKLLAKEGYEIVNGGGPGVMKAATIGAHDGGGKALAVTYHPNKPKKNYEGTDPDNKFDEEIYTLDYFDRTKVMLQNSDAHIVFNGSTGTISEFGMTWASSRIHEGNHKPIILYGSFWNEIITALKKNMYLRPGEDQFLKICTTPEEVLEYLRKLG</sequence>
<accession>A0A0G0Z2V4</accession>
<dbReference type="SUPFAM" id="SSF102405">
    <property type="entry name" value="MCP/YpsA-like"/>
    <property type="match status" value="1"/>
</dbReference>
<dbReference type="InterPro" id="IPR011060">
    <property type="entry name" value="RibuloseP-bd_barrel"/>
</dbReference>
<evidence type="ECO:0000256" key="2">
    <source>
        <dbReference type="ARBA" id="ARBA00023235"/>
    </source>
</evidence>
<dbReference type="PANTHER" id="PTHR43393">
    <property type="entry name" value="CYTOKININ RIBOSIDE 5'-MONOPHOSPHATE PHOSPHORIBOHYDROLASE"/>
    <property type="match status" value="1"/>
</dbReference>